<sequence length="300" mass="31786">MHPVSELPVSSTTNRRSVTHRTHGITHGPITRLMSPSDLGHVLKPFVFLDLFDLDLHDPRGGLTIHPHSGLATITVVVEGDLRFDDPADGTGHLGFGGFEWMCAGNGVWHGKELSGGTSPRARGFQLWIALPPELEHSPADSQYVEAQHVPGAGPARVILGSYEGARSPARSPDGVTYLLVKLAAGTTWTFTPPETQPVAWLAVASGMLTGETRAGAGEMLVFEQSAQPITLEAGCASDTLFVIGSAAPHPHDLHLGNYSVHTSAESLAAGEGNIERLRLLLLEAGDRRNAGGSIPVFRG</sequence>
<comment type="cofactor">
    <cofactor evidence="2">
        <name>Fe cation</name>
        <dbReference type="ChEBI" id="CHEBI:24875"/>
    </cofactor>
    <text evidence="2">Binds 1 Fe cation per subunit.</text>
</comment>
<dbReference type="Proteomes" id="UP000290637">
    <property type="component" value="Chromosome"/>
</dbReference>
<dbReference type="OrthoDB" id="321327at2"/>
<dbReference type="Gene3D" id="2.60.120.10">
    <property type="entry name" value="Jelly Rolls"/>
    <property type="match status" value="1"/>
</dbReference>
<gene>
    <name evidence="6" type="ORF">EWM63_01560</name>
</gene>
<organism evidence="6 7">
    <name type="scientific">Pseudoduganella lutea</name>
    <dbReference type="NCBI Taxonomy" id="321985"/>
    <lineage>
        <taxon>Bacteria</taxon>
        <taxon>Pseudomonadati</taxon>
        <taxon>Pseudomonadota</taxon>
        <taxon>Betaproteobacteria</taxon>
        <taxon>Burkholderiales</taxon>
        <taxon>Oxalobacteraceae</taxon>
        <taxon>Telluria group</taxon>
        <taxon>Pseudoduganella</taxon>
    </lineage>
</organism>
<dbReference type="EMBL" id="CP035913">
    <property type="protein sequence ID" value="QBE61841.1"/>
    <property type="molecule type" value="Genomic_DNA"/>
</dbReference>
<evidence type="ECO:0000313" key="7">
    <source>
        <dbReference type="Proteomes" id="UP000290637"/>
    </source>
</evidence>
<dbReference type="InterPro" id="IPR012093">
    <property type="entry name" value="Pirin"/>
</dbReference>
<dbReference type="Pfam" id="PF02678">
    <property type="entry name" value="Pirin"/>
    <property type="match status" value="1"/>
</dbReference>
<feature type="binding site" evidence="2">
    <location>
        <position position="68"/>
    </location>
    <ligand>
        <name>Fe cation</name>
        <dbReference type="ChEBI" id="CHEBI:24875"/>
    </ligand>
</feature>
<protein>
    <submittedName>
        <fullName evidence="6">Pirin family protein</fullName>
    </submittedName>
</protein>
<keyword evidence="2" id="KW-0408">Iron</keyword>
<proteinExistence type="inferred from homology"/>
<evidence type="ECO:0000259" key="5">
    <source>
        <dbReference type="Pfam" id="PF02678"/>
    </source>
</evidence>
<name>A0A4P6KRX1_9BURK</name>
<feature type="binding site" evidence="2">
    <location>
        <position position="66"/>
    </location>
    <ligand>
        <name>Fe cation</name>
        <dbReference type="ChEBI" id="CHEBI:24875"/>
    </ligand>
</feature>
<dbReference type="InterPro" id="IPR011051">
    <property type="entry name" value="RmlC_Cupin_sf"/>
</dbReference>
<evidence type="ECO:0000256" key="2">
    <source>
        <dbReference type="PIRSR" id="PIRSR006232-1"/>
    </source>
</evidence>
<keyword evidence="2" id="KW-0479">Metal-binding</keyword>
<feature type="binding site" evidence="2">
    <location>
        <position position="110"/>
    </location>
    <ligand>
        <name>Fe cation</name>
        <dbReference type="ChEBI" id="CHEBI:24875"/>
    </ligand>
</feature>
<comment type="similarity">
    <text evidence="1 3">Belongs to the pirin family.</text>
</comment>
<evidence type="ECO:0000313" key="6">
    <source>
        <dbReference type="EMBL" id="QBE61841.1"/>
    </source>
</evidence>
<dbReference type="KEGG" id="plue:EWM63_01560"/>
<dbReference type="InterPro" id="IPR003829">
    <property type="entry name" value="Pirin_N_dom"/>
</dbReference>
<dbReference type="GO" id="GO:0046872">
    <property type="term" value="F:metal ion binding"/>
    <property type="evidence" value="ECO:0007669"/>
    <property type="project" value="UniProtKB-KW"/>
</dbReference>
<evidence type="ECO:0000256" key="1">
    <source>
        <dbReference type="ARBA" id="ARBA00008416"/>
    </source>
</evidence>
<feature type="region of interest" description="Disordered" evidence="4">
    <location>
        <begin position="1"/>
        <end position="30"/>
    </location>
</feature>
<keyword evidence="7" id="KW-1185">Reference proteome</keyword>
<dbReference type="PANTHER" id="PTHR13903">
    <property type="entry name" value="PIRIN-RELATED"/>
    <property type="match status" value="1"/>
</dbReference>
<feature type="domain" description="Pirin N-terminal" evidence="5">
    <location>
        <begin position="41"/>
        <end position="129"/>
    </location>
</feature>
<dbReference type="RefSeq" id="WP_130184978.1">
    <property type="nucleotide sequence ID" value="NZ_CP035913.1"/>
</dbReference>
<reference evidence="6 7" key="1">
    <citation type="submission" date="2019-02" db="EMBL/GenBank/DDBJ databases">
        <title>Draft Genome Sequences of Six Type Strains of the Genus Massilia.</title>
        <authorList>
            <person name="Miess H."/>
            <person name="Frediansyhah A."/>
            <person name="Gross H."/>
        </authorList>
    </citation>
    <scope>NUCLEOTIDE SEQUENCE [LARGE SCALE GENOMIC DNA]</scope>
    <source>
        <strain evidence="6 7">DSM 17473</strain>
    </source>
</reference>
<dbReference type="SUPFAM" id="SSF51182">
    <property type="entry name" value="RmlC-like cupins"/>
    <property type="match status" value="1"/>
</dbReference>
<dbReference type="PIRSF" id="PIRSF006232">
    <property type="entry name" value="Pirin"/>
    <property type="match status" value="1"/>
</dbReference>
<feature type="binding site" evidence="2">
    <location>
        <position position="113"/>
    </location>
    <ligand>
        <name>Fe cation</name>
        <dbReference type="ChEBI" id="CHEBI:24875"/>
    </ligand>
</feature>
<dbReference type="InterPro" id="IPR014710">
    <property type="entry name" value="RmlC-like_jellyroll"/>
</dbReference>
<dbReference type="PANTHER" id="PTHR13903:SF8">
    <property type="entry name" value="PIRIN"/>
    <property type="match status" value="1"/>
</dbReference>
<dbReference type="AlphaFoldDB" id="A0A4P6KRX1"/>
<evidence type="ECO:0000256" key="4">
    <source>
        <dbReference type="SAM" id="MobiDB-lite"/>
    </source>
</evidence>
<evidence type="ECO:0000256" key="3">
    <source>
        <dbReference type="RuleBase" id="RU003457"/>
    </source>
</evidence>
<accession>A0A4P6KRX1</accession>